<evidence type="ECO:0008006" key="5">
    <source>
        <dbReference type="Google" id="ProtNLM"/>
    </source>
</evidence>
<feature type="chain" id="PRO_5025519524" description="Stress response protein ish1" evidence="2">
    <location>
        <begin position="21"/>
        <end position="523"/>
    </location>
</feature>
<feature type="compositionally biased region" description="Low complexity" evidence="1">
    <location>
        <begin position="491"/>
        <end position="508"/>
    </location>
</feature>
<name>A0A6A6U354_9PEZI</name>
<proteinExistence type="predicted"/>
<keyword evidence="2" id="KW-0732">Signal</keyword>
<evidence type="ECO:0000256" key="1">
    <source>
        <dbReference type="SAM" id="MobiDB-lite"/>
    </source>
</evidence>
<reference evidence="3" key="1">
    <citation type="journal article" date="2020" name="Stud. Mycol.">
        <title>101 Dothideomycetes genomes: a test case for predicting lifestyles and emergence of pathogens.</title>
        <authorList>
            <person name="Haridas S."/>
            <person name="Albert R."/>
            <person name="Binder M."/>
            <person name="Bloem J."/>
            <person name="Labutti K."/>
            <person name="Salamov A."/>
            <person name="Andreopoulos B."/>
            <person name="Baker S."/>
            <person name="Barry K."/>
            <person name="Bills G."/>
            <person name="Bluhm B."/>
            <person name="Cannon C."/>
            <person name="Castanera R."/>
            <person name="Culley D."/>
            <person name="Daum C."/>
            <person name="Ezra D."/>
            <person name="Gonzalez J."/>
            <person name="Henrissat B."/>
            <person name="Kuo A."/>
            <person name="Liang C."/>
            <person name="Lipzen A."/>
            <person name="Lutzoni F."/>
            <person name="Magnuson J."/>
            <person name="Mondo S."/>
            <person name="Nolan M."/>
            <person name="Ohm R."/>
            <person name="Pangilinan J."/>
            <person name="Park H.-J."/>
            <person name="Ramirez L."/>
            <person name="Alfaro M."/>
            <person name="Sun H."/>
            <person name="Tritt A."/>
            <person name="Yoshinaga Y."/>
            <person name="Zwiers L.-H."/>
            <person name="Turgeon B."/>
            <person name="Goodwin S."/>
            <person name="Spatafora J."/>
            <person name="Crous P."/>
            <person name="Grigoriev I."/>
        </authorList>
    </citation>
    <scope>NUCLEOTIDE SEQUENCE</scope>
    <source>
        <strain evidence="3">CBS 115976</strain>
    </source>
</reference>
<dbReference type="InterPro" id="IPR018803">
    <property type="entry name" value="Ish1/Msc1-like"/>
</dbReference>
<evidence type="ECO:0000256" key="2">
    <source>
        <dbReference type="SAM" id="SignalP"/>
    </source>
</evidence>
<dbReference type="AlphaFoldDB" id="A0A6A6U354"/>
<evidence type="ECO:0000313" key="4">
    <source>
        <dbReference type="Proteomes" id="UP000799302"/>
    </source>
</evidence>
<sequence>MRFAISSALVALLAVDAVAASSWFGSTVYNKWHETELERWLSDHNIPYPTPSDRKDLEKAVKDGWNDNVVTPYNSWDTAQLSKYLSQKGEDVQKSAVNNKDALVKQVQSTWSETAEGANTAYGSVSNWIFDSWTESQLKSFCDYHGIPVPQPRTRDSLLKTVRSNYQAVAEKAGEYYSYPGDWLYASWSDSDLKAWSDERGIPVYQGGKRNELIASVRRNSRTASNNLSAWSSSLSSTASSATQAVSDAVFDTWSDSQLKKWADEKGLKVPQGSKRNEVLAVVRRQNALLNSEASKMAASASSAYGAATSSASNQYARASNDLGYQIDGYKSAAWSYIDWARSQVGLAASSASATATGLRDQAAASASSVSKNAISSASSASASAASAASSAASVASSSASSALSVASKAGDKNAISSASSAINSVSSVAAASASSASKSAASALSSASKAGDKNAISSASSALNSVGSVAASAASSASKSASSALYSASKAGNKSASKSAQKAYDAATESVQKARDYAKEEL</sequence>
<evidence type="ECO:0000313" key="3">
    <source>
        <dbReference type="EMBL" id="KAF2665548.1"/>
    </source>
</evidence>
<accession>A0A6A6U354</accession>
<feature type="signal peptide" evidence="2">
    <location>
        <begin position="1"/>
        <end position="20"/>
    </location>
</feature>
<organism evidence="3 4">
    <name type="scientific">Microthyrium microscopicum</name>
    <dbReference type="NCBI Taxonomy" id="703497"/>
    <lineage>
        <taxon>Eukaryota</taxon>
        <taxon>Fungi</taxon>
        <taxon>Dikarya</taxon>
        <taxon>Ascomycota</taxon>
        <taxon>Pezizomycotina</taxon>
        <taxon>Dothideomycetes</taxon>
        <taxon>Dothideomycetes incertae sedis</taxon>
        <taxon>Microthyriales</taxon>
        <taxon>Microthyriaceae</taxon>
        <taxon>Microthyrium</taxon>
    </lineage>
</organism>
<protein>
    <recommendedName>
        <fullName evidence="5">Stress response protein ish1</fullName>
    </recommendedName>
</protein>
<dbReference type="Proteomes" id="UP000799302">
    <property type="component" value="Unassembled WGS sequence"/>
</dbReference>
<keyword evidence="4" id="KW-1185">Reference proteome</keyword>
<feature type="region of interest" description="Disordered" evidence="1">
    <location>
        <begin position="491"/>
        <end position="523"/>
    </location>
</feature>
<dbReference type="Pfam" id="PF10281">
    <property type="entry name" value="Ish1"/>
    <property type="match status" value="4"/>
</dbReference>
<dbReference type="EMBL" id="MU004240">
    <property type="protein sequence ID" value="KAF2665548.1"/>
    <property type="molecule type" value="Genomic_DNA"/>
</dbReference>
<dbReference type="OrthoDB" id="2527403at2759"/>
<feature type="compositionally biased region" description="Basic and acidic residues" evidence="1">
    <location>
        <begin position="513"/>
        <end position="523"/>
    </location>
</feature>
<gene>
    <name evidence="3" type="ORF">BT63DRAFT_459128</name>
</gene>